<accession>A0A8H4NL29</accession>
<organism evidence="6 7">
    <name type="scientific">Fusarium austroafricanum</name>
    <dbReference type="NCBI Taxonomy" id="2364996"/>
    <lineage>
        <taxon>Eukaryota</taxon>
        <taxon>Fungi</taxon>
        <taxon>Dikarya</taxon>
        <taxon>Ascomycota</taxon>
        <taxon>Pezizomycotina</taxon>
        <taxon>Sordariomycetes</taxon>
        <taxon>Hypocreomycetidae</taxon>
        <taxon>Hypocreales</taxon>
        <taxon>Nectriaceae</taxon>
        <taxon>Fusarium</taxon>
        <taxon>Fusarium concolor species complex</taxon>
    </lineage>
</organism>
<keyword evidence="4 5" id="KW-0472">Membrane</keyword>
<feature type="transmembrane region" description="Helical" evidence="5">
    <location>
        <begin position="39"/>
        <end position="63"/>
    </location>
</feature>
<evidence type="ECO:0000313" key="6">
    <source>
        <dbReference type="EMBL" id="KAF4436968.1"/>
    </source>
</evidence>
<feature type="transmembrane region" description="Helical" evidence="5">
    <location>
        <begin position="190"/>
        <end position="213"/>
    </location>
</feature>
<keyword evidence="3 5" id="KW-1133">Transmembrane helix</keyword>
<dbReference type="PANTHER" id="PTHR23507">
    <property type="entry name" value="ZGC:174356"/>
    <property type="match status" value="1"/>
</dbReference>
<evidence type="ECO:0000256" key="5">
    <source>
        <dbReference type="SAM" id="Phobius"/>
    </source>
</evidence>
<dbReference type="GO" id="GO:0016020">
    <property type="term" value="C:membrane"/>
    <property type="evidence" value="ECO:0007669"/>
    <property type="project" value="UniProtKB-SubCell"/>
</dbReference>
<evidence type="ECO:0000256" key="2">
    <source>
        <dbReference type="ARBA" id="ARBA00022692"/>
    </source>
</evidence>
<feature type="transmembrane region" description="Helical" evidence="5">
    <location>
        <begin position="357"/>
        <end position="382"/>
    </location>
</feature>
<protein>
    <submittedName>
        <fullName evidence="6">MFS multidrug transporter</fullName>
    </submittedName>
</protein>
<feature type="transmembrane region" description="Helical" evidence="5">
    <location>
        <begin position="423"/>
        <end position="449"/>
    </location>
</feature>
<sequence>MSTSSVQEPERQLLLGHHDRRPQPTVSPQDPLGFTRTTYLALALTFLLEMSNVVLAVPLIALYEQAICRNHYRANGAVGDDLCKAVPVQSELALLRGWQGFFNGFSGMLAALLWTILVCNVHAMPVRLVWMTSLFLLCGGGNYGAEMLLVIILVNSASDHNRTRSLYYMYSIFIFTELVGPQLSKWTLHHSIWLAFSLGLLSLLACFPILAALPRQDSQQDHAPGAETETMSLWEHIRHESYERLLPVRLLFSSRNMCFSVPLFLVGTFRNVSLRALLQYVPVQFDWSLSDANWLITEVAMINLALFFVILPSAIYGANRWLRPHQQTLNLRIVQCSFAVLIAGSAGIGLSKTSNQIILSLGLYAFGFGARVTLLSLVTYWFDKDVRTRLYSAILLLELTGMLVGDTIVQNILSVSFSLPRAWMGITFLFCTVCYFLSFASSFGIRLILKSDDNNNEISGEES</sequence>
<dbReference type="Gene3D" id="1.20.1250.20">
    <property type="entry name" value="MFS general substrate transporter like domains"/>
    <property type="match status" value="1"/>
</dbReference>
<name>A0A8H4NL29_9HYPO</name>
<feature type="transmembrane region" description="Helical" evidence="5">
    <location>
        <begin position="394"/>
        <end position="417"/>
    </location>
</feature>
<dbReference type="EMBL" id="JAADJG010000776">
    <property type="protein sequence ID" value="KAF4436968.1"/>
    <property type="molecule type" value="Genomic_DNA"/>
</dbReference>
<proteinExistence type="predicted"/>
<dbReference type="SUPFAM" id="SSF103473">
    <property type="entry name" value="MFS general substrate transporter"/>
    <property type="match status" value="1"/>
</dbReference>
<feature type="transmembrane region" description="Helical" evidence="5">
    <location>
        <begin position="257"/>
        <end position="274"/>
    </location>
</feature>
<feature type="transmembrane region" description="Helical" evidence="5">
    <location>
        <begin position="294"/>
        <end position="317"/>
    </location>
</feature>
<feature type="transmembrane region" description="Helical" evidence="5">
    <location>
        <begin position="166"/>
        <end position="184"/>
    </location>
</feature>
<dbReference type="OrthoDB" id="194139at2759"/>
<comment type="subcellular location">
    <subcellularLocation>
        <location evidence="1">Membrane</location>
        <topology evidence="1">Multi-pass membrane protein</topology>
    </subcellularLocation>
</comment>
<feature type="transmembrane region" description="Helical" evidence="5">
    <location>
        <begin position="129"/>
        <end position="154"/>
    </location>
</feature>
<evidence type="ECO:0000256" key="4">
    <source>
        <dbReference type="ARBA" id="ARBA00023136"/>
    </source>
</evidence>
<evidence type="ECO:0000256" key="1">
    <source>
        <dbReference type="ARBA" id="ARBA00004141"/>
    </source>
</evidence>
<keyword evidence="2 5" id="KW-0812">Transmembrane</keyword>
<dbReference type="GO" id="GO:0022857">
    <property type="term" value="F:transmembrane transporter activity"/>
    <property type="evidence" value="ECO:0007669"/>
    <property type="project" value="TreeGrafter"/>
</dbReference>
<dbReference type="PANTHER" id="PTHR23507:SF1">
    <property type="entry name" value="FI18259P1-RELATED"/>
    <property type="match status" value="1"/>
</dbReference>
<dbReference type="AlphaFoldDB" id="A0A8H4NL29"/>
<reference evidence="6" key="1">
    <citation type="submission" date="2020-01" db="EMBL/GenBank/DDBJ databases">
        <title>Identification and distribution of gene clusters putatively required for synthesis of sphingolipid metabolism inhibitors in phylogenetically diverse species of the filamentous fungus Fusarium.</title>
        <authorList>
            <person name="Kim H.-S."/>
            <person name="Busman M."/>
            <person name="Brown D.W."/>
            <person name="Divon H."/>
            <person name="Uhlig S."/>
            <person name="Proctor R.H."/>
        </authorList>
    </citation>
    <scope>NUCLEOTIDE SEQUENCE</scope>
    <source>
        <strain evidence="6">NRRL 53441</strain>
    </source>
</reference>
<feature type="transmembrane region" description="Helical" evidence="5">
    <location>
        <begin position="329"/>
        <end position="351"/>
    </location>
</feature>
<comment type="caution">
    <text evidence="6">The sequence shown here is derived from an EMBL/GenBank/DDBJ whole genome shotgun (WGS) entry which is preliminary data.</text>
</comment>
<dbReference type="Proteomes" id="UP000605986">
    <property type="component" value="Unassembled WGS sequence"/>
</dbReference>
<dbReference type="InterPro" id="IPR036259">
    <property type="entry name" value="MFS_trans_sf"/>
</dbReference>
<gene>
    <name evidence="6" type="ORF">F53441_13150</name>
</gene>
<feature type="transmembrane region" description="Helical" evidence="5">
    <location>
        <begin position="101"/>
        <end position="123"/>
    </location>
</feature>
<evidence type="ECO:0000313" key="7">
    <source>
        <dbReference type="Proteomes" id="UP000605986"/>
    </source>
</evidence>
<evidence type="ECO:0000256" key="3">
    <source>
        <dbReference type="ARBA" id="ARBA00022989"/>
    </source>
</evidence>
<keyword evidence="7" id="KW-1185">Reference proteome</keyword>